<dbReference type="AlphaFoldDB" id="A0A5K7ZU83"/>
<accession>A0A5K7ZU83</accession>
<dbReference type="RefSeq" id="WP_197910301.1">
    <property type="nucleotide sequence ID" value="NZ_AP021876.1"/>
</dbReference>
<dbReference type="EMBL" id="AP021876">
    <property type="protein sequence ID" value="BBO83768.1"/>
    <property type="molecule type" value="Genomic_DNA"/>
</dbReference>
<gene>
    <name evidence="2" type="ORF">DSCO28_43340</name>
</gene>
<proteinExistence type="predicted"/>
<evidence type="ECO:0000313" key="3">
    <source>
        <dbReference type="Proteomes" id="UP000425960"/>
    </source>
</evidence>
<protein>
    <recommendedName>
        <fullName evidence="4">Recombinase</fullName>
    </recommendedName>
</protein>
<dbReference type="GO" id="GO:0003677">
    <property type="term" value="F:DNA binding"/>
    <property type="evidence" value="ECO:0007669"/>
    <property type="project" value="UniProtKB-KW"/>
</dbReference>
<evidence type="ECO:0000256" key="1">
    <source>
        <dbReference type="ARBA" id="ARBA00023125"/>
    </source>
</evidence>
<organism evidence="2 3">
    <name type="scientific">Desulfosarcina ovata subsp. sediminis</name>
    <dbReference type="NCBI Taxonomy" id="885957"/>
    <lineage>
        <taxon>Bacteria</taxon>
        <taxon>Pseudomonadati</taxon>
        <taxon>Thermodesulfobacteriota</taxon>
        <taxon>Desulfobacteria</taxon>
        <taxon>Desulfobacterales</taxon>
        <taxon>Desulfosarcinaceae</taxon>
        <taxon>Desulfosarcina</taxon>
    </lineage>
</organism>
<dbReference type="KEGG" id="dov:DSCO28_43340"/>
<name>A0A5K7ZU83_9BACT</name>
<reference evidence="2 3" key="1">
    <citation type="submission" date="2019-11" db="EMBL/GenBank/DDBJ databases">
        <title>Comparative genomics of hydrocarbon-degrading Desulfosarcina strains.</title>
        <authorList>
            <person name="Watanabe M."/>
            <person name="Kojima H."/>
            <person name="Fukui M."/>
        </authorList>
    </citation>
    <scope>NUCLEOTIDE SEQUENCE [LARGE SCALE GENOMIC DNA]</scope>
    <source>
        <strain evidence="2 3">28bB2T</strain>
    </source>
</reference>
<dbReference type="Proteomes" id="UP000425960">
    <property type="component" value="Chromosome"/>
</dbReference>
<dbReference type="Gene3D" id="1.10.150.130">
    <property type="match status" value="1"/>
</dbReference>
<dbReference type="InterPro" id="IPR010998">
    <property type="entry name" value="Integrase_recombinase_N"/>
</dbReference>
<sequence>MMDDYERFEKECKKIRKENDNILNEFKEYLIQKGLKLKTVNNHVSNVDFYINEFLLYEDAIKAKDGVDEIGMFLGYWFIKKAMWSSPAQIKSNAASLKKFYTFMNEKGRIKREDLDCLKERIKEDMPEWIATMKRYDNPSITNMAKVWGLEDFDYD</sequence>
<evidence type="ECO:0000313" key="2">
    <source>
        <dbReference type="EMBL" id="BBO83768.1"/>
    </source>
</evidence>
<evidence type="ECO:0008006" key="4">
    <source>
        <dbReference type="Google" id="ProtNLM"/>
    </source>
</evidence>
<keyword evidence="1" id="KW-0238">DNA-binding</keyword>